<dbReference type="EMBL" id="HE573022">
    <property type="protein sequence ID" value="CCC48245.1"/>
    <property type="molecule type" value="Genomic_DNA"/>
</dbReference>
<keyword evidence="1" id="KW-0175">Coiled coil</keyword>
<name>G0TWA7_TRYVY</name>
<dbReference type="VEuPathDB" id="TriTrypDB:TvY486_0600360"/>
<evidence type="ECO:0000256" key="1">
    <source>
        <dbReference type="SAM" id="Coils"/>
    </source>
</evidence>
<proteinExistence type="predicted"/>
<dbReference type="AlphaFoldDB" id="G0TWA7"/>
<sequence length="650" mass="73467">TKSDQEVKEPPDMKWRIECERLMQKLFCTMSSGERDLGDCGRELLSRMGAVLQSHDARDGGLPLRQELAGMAAEYTTHSFRSEFAEQELQMAISEAKQELSEVCTLDKWAKSKRDMCEIKIDSPCLNNSNGKVHWKSVHRHASPTLRGVSDKLISLKQFSSGKEVCMANVTKEDDCLPIRMQELVLELRKELVEQQKLHREREDLQCVQLHQLRCALGETTRRLRIAEEVLVRERESAVSVVMNARRECAEREERSATLIKLLQHRLRKRKHCRCVAGHERRQAIVANRALRLRRATGPPTPSTAHRLHAVKQQGDKCTVASSVSSVVDNHFDASVCAKCDNESLKVRLSAAETRNAQLLQSLRSKERVCFALLKDRRSLLHRLQGKLQEAERHQRRMLRSLEEAHRYRATTAATTVLKELKRCEDRVQNGIASVVSELVAFVEGLEAFAAAPNVELDDISHNAKSDKFAGTIRSTSRTKQRCPATSDREALLREACDDITRRVLGIEDGFEALLRQGASLNALRPRVLPTSFVHHVRQRVNEFLQSKFSANAHDAEFITSGAAGPQAALRNLPVKSNNNIPRYCAEYVSLHDRGGAEEYEAMDEILNFAPCHALEQDANSTELHCTNAHSYEEGPLSSVLMESVRRTFF</sequence>
<gene>
    <name evidence="2" type="ORF">TVY486_0600360</name>
</gene>
<feature type="coiled-coil region" evidence="1">
    <location>
        <begin position="342"/>
        <end position="401"/>
    </location>
</feature>
<protein>
    <submittedName>
        <fullName evidence="2">Uncharacterized protein</fullName>
    </submittedName>
</protein>
<evidence type="ECO:0000313" key="2">
    <source>
        <dbReference type="EMBL" id="CCC48245.1"/>
    </source>
</evidence>
<reference evidence="2" key="1">
    <citation type="journal article" date="2012" name="Proc. Natl. Acad. Sci. U.S.A.">
        <title>Antigenic diversity is generated by distinct evolutionary mechanisms in African trypanosome species.</title>
        <authorList>
            <person name="Jackson A.P."/>
            <person name="Berry A."/>
            <person name="Aslett M."/>
            <person name="Allison H.C."/>
            <person name="Burton P."/>
            <person name="Vavrova-Anderson J."/>
            <person name="Brown R."/>
            <person name="Browne H."/>
            <person name="Corton N."/>
            <person name="Hauser H."/>
            <person name="Gamble J."/>
            <person name="Gilderthorp R."/>
            <person name="Marcello L."/>
            <person name="McQuillan J."/>
            <person name="Otto T.D."/>
            <person name="Quail M.A."/>
            <person name="Sanders M.J."/>
            <person name="van Tonder A."/>
            <person name="Ginger M.L."/>
            <person name="Field M.C."/>
            <person name="Barry J.D."/>
            <person name="Hertz-Fowler C."/>
            <person name="Berriman M."/>
        </authorList>
    </citation>
    <scope>NUCLEOTIDE SEQUENCE</scope>
    <source>
        <strain evidence="2">Y486</strain>
    </source>
</reference>
<organism evidence="2">
    <name type="scientific">Trypanosoma vivax (strain Y486)</name>
    <dbReference type="NCBI Taxonomy" id="1055687"/>
    <lineage>
        <taxon>Eukaryota</taxon>
        <taxon>Discoba</taxon>
        <taxon>Euglenozoa</taxon>
        <taxon>Kinetoplastea</taxon>
        <taxon>Metakinetoplastina</taxon>
        <taxon>Trypanosomatida</taxon>
        <taxon>Trypanosomatidae</taxon>
        <taxon>Trypanosoma</taxon>
        <taxon>Duttonella</taxon>
    </lineage>
</organism>
<accession>G0TWA7</accession>
<feature type="non-terminal residue" evidence="2">
    <location>
        <position position="1"/>
    </location>
</feature>